<accession>A0ABU4R8L0</accession>
<proteinExistence type="predicted"/>
<sequence length="68" mass="7930">MRDSPIKKYIPEILNWQLIEIESANLILLATESSFIQNIKKLQHKIADYTHQKTTFDNSDNCLVKVKV</sequence>
<organism evidence="1 2">
    <name type="scientific">Flavobacterium cupriresistens</name>
    <dbReference type="NCBI Taxonomy" id="2893885"/>
    <lineage>
        <taxon>Bacteria</taxon>
        <taxon>Pseudomonadati</taxon>
        <taxon>Bacteroidota</taxon>
        <taxon>Flavobacteriia</taxon>
        <taxon>Flavobacteriales</taxon>
        <taxon>Flavobacteriaceae</taxon>
        <taxon>Flavobacterium</taxon>
    </lineage>
</organism>
<dbReference type="Proteomes" id="UP001273350">
    <property type="component" value="Unassembled WGS sequence"/>
</dbReference>
<gene>
    <name evidence="1" type="ORF">SGQ83_02345</name>
</gene>
<dbReference type="RefSeq" id="WP_230002441.1">
    <property type="nucleotide sequence ID" value="NZ_CP087134.1"/>
</dbReference>
<name>A0ABU4R8L0_9FLAO</name>
<protein>
    <submittedName>
        <fullName evidence="1">Uncharacterized protein</fullName>
    </submittedName>
</protein>
<keyword evidence="2" id="KW-1185">Reference proteome</keyword>
<reference evidence="1 2" key="1">
    <citation type="submission" date="2023-11" db="EMBL/GenBank/DDBJ databases">
        <title>Unpublished Manusciprt.</title>
        <authorList>
            <person name="Saticioglu I.B."/>
            <person name="Ay H."/>
            <person name="Ajmi N."/>
            <person name="Altun S."/>
            <person name="Duman M."/>
        </authorList>
    </citation>
    <scope>NUCLEOTIDE SEQUENCE [LARGE SCALE GENOMIC DNA]</scope>
    <source>
        <strain evidence="1 2">Fl-318</strain>
    </source>
</reference>
<comment type="caution">
    <text evidence="1">The sequence shown here is derived from an EMBL/GenBank/DDBJ whole genome shotgun (WGS) entry which is preliminary data.</text>
</comment>
<evidence type="ECO:0000313" key="2">
    <source>
        <dbReference type="Proteomes" id="UP001273350"/>
    </source>
</evidence>
<dbReference type="EMBL" id="JAWXVI010000001">
    <property type="protein sequence ID" value="MDX6188173.1"/>
    <property type="molecule type" value="Genomic_DNA"/>
</dbReference>
<evidence type="ECO:0000313" key="1">
    <source>
        <dbReference type="EMBL" id="MDX6188173.1"/>
    </source>
</evidence>